<dbReference type="GO" id="GO:0006508">
    <property type="term" value="P:proteolysis"/>
    <property type="evidence" value="ECO:0007669"/>
    <property type="project" value="UniProtKB-KW"/>
</dbReference>
<dbReference type="AlphaFoldDB" id="A0A6A5JW00"/>
<dbReference type="PANTHER" id="PTHR43806:SF11">
    <property type="entry name" value="CEREVISIN-RELATED"/>
    <property type="match status" value="1"/>
</dbReference>
<dbReference type="PANTHER" id="PTHR43806">
    <property type="entry name" value="PEPTIDASE S8"/>
    <property type="match status" value="1"/>
</dbReference>
<dbReference type="InterPro" id="IPR036852">
    <property type="entry name" value="Peptidase_S8/S53_dom_sf"/>
</dbReference>
<dbReference type="CDD" id="cd00306">
    <property type="entry name" value="Peptidases_S8_S53"/>
    <property type="match status" value="1"/>
</dbReference>
<sequence>MVRWDNIPAQMYITDTELNATQATEIAQLDFINSINERSDYIPDDDEHPEEFRAVHTAQLDNMTTEEPPQSSLLPRSFAQSLTNASRVVPRLMLAPDPNAPYWKKMLSAPPPIPGGPFLATNNYPPYLADDTGGVGTTIYILDNGFDTGIPDLRQTPGGRRVNTHVIPNQITLPPQLLIPTPGKPEGRADPASIGGPGNHGTIMACLAGGERMGVAPRADLYLFKVKGIDKSRWARDQTKLNEMTTLLQEFLDWCTARKIPVVVAAGNLDFRVANTDGNLPQSLSQATDSMIIVGAVDAQGLVINEQLPDPSGLVDLYSPGRDITTPIGNGDVLTASGTSQANAIVVCNLFLYSNSH</sequence>
<proteinExistence type="inferred from homology"/>
<organism evidence="5 6">
    <name type="scientific">Decorospora gaudefroyi</name>
    <dbReference type="NCBI Taxonomy" id="184978"/>
    <lineage>
        <taxon>Eukaryota</taxon>
        <taxon>Fungi</taxon>
        <taxon>Dikarya</taxon>
        <taxon>Ascomycota</taxon>
        <taxon>Pezizomycotina</taxon>
        <taxon>Dothideomycetes</taxon>
        <taxon>Pleosporomycetidae</taxon>
        <taxon>Pleosporales</taxon>
        <taxon>Pleosporineae</taxon>
        <taxon>Pleosporaceae</taxon>
        <taxon>Decorospora</taxon>
    </lineage>
</organism>
<dbReference type="Proteomes" id="UP000800040">
    <property type="component" value="Unassembled WGS sequence"/>
</dbReference>
<evidence type="ECO:0000313" key="5">
    <source>
        <dbReference type="EMBL" id="KAF1828009.1"/>
    </source>
</evidence>
<dbReference type="Gene3D" id="3.40.50.200">
    <property type="entry name" value="Peptidase S8/S53 domain"/>
    <property type="match status" value="2"/>
</dbReference>
<comment type="similarity">
    <text evidence="1">Belongs to the peptidase S8 family.</text>
</comment>
<accession>A0A6A5JW00</accession>
<evidence type="ECO:0000256" key="2">
    <source>
        <dbReference type="ARBA" id="ARBA00022670"/>
    </source>
</evidence>
<dbReference type="SUPFAM" id="SSF52743">
    <property type="entry name" value="Subtilisin-like"/>
    <property type="match status" value="1"/>
</dbReference>
<evidence type="ECO:0000256" key="1">
    <source>
        <dbReference type="ARBA" id="ARBA00011073"/>
    </source>
</evidence>
<dbReference type="OrthoDB" id="3689527at2759"/>
<evidence type="ECO:0000313" key="6">
    <source>
        <dbReference type="Proteomes" id="UP000800040"/>
    </source>
</evidence>
<keyword evidence="6" id="KW-1185">Reference proteome</keyword>
<keyword evidence="3" id="KW-0378">Hydrolase</keyword>
<dbReference type="GO" id="GO:0004252">
    <property type="term" value="F:serine-type endopeptidase activity"/>
    <property type="evidence" value="ECO:0007669"/>
    <property type="project" value="InterPro"/>
</dbReference>
<dbReference type="InterPro" id="IPR050131">
    <property type="entry name" value="Peptidase_S8_subtilisin-like"/>
</dbReference>
<keyword evidence="4" id="KW-0720">Serine protease</keyword>
<keyword evidence="2" id="KW-0645">Protease</keyword>
<protein>
    <submittedName>
        <fullName evidence="5">Subtilisin-like protein</fullName>
    </submittedName>
</protein>
<evidence type="ECO:0000256" key="4">
    <source>
        <dbReference type="ARBA" id="ARBA00022825"/>
    </source>
</evidence>
<gene>
    <name evidence="5" type="ORF">BDW02DRAFT_603914</name>
</gene>
<dbReference type="EMBL" id="ML975812">
    <property type="protein sequence ID" value="KAF1828009.1"/>
    <property type="molecule type" value="Genomic_DNA"/>
</dbReference>
<evidence type="ECO:0000256" key="3">
    <source>
        <dbReference type="ARBA" id="ARBA00022801"/>
    </source>
</evidence>
<name>A0A6A5JW00_9PLEO</name>
<reference evidence="5" key="1">
    <citation type="submission" date="2020-01" db="EMBL/GenBank/DDBJ databases">
        <authorList>
            <consortium name="DOE Joint Genome Institute"/>
            <person name="Haridas S."/>
            <person name="Albert R."/>
            <person name="Binder M."/>
            <person name="Bloem J."/>
            <person name="Labutti K."/>
            <person name="Salamov A."/>
            <person name="Andreopoulos B."/>
            <person name="Baker S.E."/>
            <person name="Barry K."/>
            <person name="Bills G."/>
            <person name="Bluhm B.H."/>
            <person name="Cannon C."/>
            <person name="Castanera R."/>
            <person name="Culley D.E."/>
            <person name="Daum C."/>
            <person name="Ezra D."/>
            <person name="Gonzalez J.B."/>
            <person name="Henrissat B."/>
            <person name="Kuo A."/>
            <person name="Liang C."/>
            <person name="Lipzen A."/>
            <person name="Lutzoni F."/>
            <person name="Magnuson J."/>
            <person name="Mondo S."/>
            <person name="Nolan M."/>
            <person name="Ohm R."/>
            <person name="Pangilinan J."/>
            <person name="Park H.-J."/>
            <person name="Ramirez L."/>
            <person name="Alfaro M."/>
            <person name="Sun H."/>
            <person name="Tritt A."/>
            <person name="Yoshinaga Y."/>
            <person name="Zwiers L.-H."/>
            <person name="Turgeon B.G."/>
            <person name="Goodwin S.B."/>
            <person name="Spatafora J.W."/>
            <person name="Crous P.W."/>
            <person name="Grigoriev I.V."/>
        </authorList>
    </citation>
    <scope>NUCLEOTIDE SEQUENCE</scope>
    <source>
        <strain evidence="5">P77</strain>
    </source>
</reference>